<dbReference type="Pfam" id="PF01420">
    <property type="entry name" value="Methylase_S"/>
    <property type="match status" value="2"/>
</dbReference>
<dbReference type="AlphaFoldDB" id="A0A6G7K729"/>
<comment type="similarity">
    <text evidence="1">Belongs to the type-I restriction system S methylase family.</text>
</comment>
<keyword evidence="3" id="KW-0238">DNA-binding</keyword>
<dbReference type="InterPro" id="IPR044946">
    <property type="entry name" value="Restrct_endonuc_typeI_TRD_sf"/>
</dbReference>
<dbReference type="Proteomes" id="UP000501451">
    <property type="component" value="Chromosome"/>
</dbReference>
<evidence type="ECO:0000256" key="4">
    <source>
        <dbReference type="SAM" id="Coils"/>
    </source>
</evidence>
<dbReference type="InterPro" id="IPR000055">
    <property type="entry name" value="Restrct_endonuc_typeI_TRD"/>
</dbReference>
<dbReference type="GO" id="GO:0009307">
    <property type="term" value="P:DNA restriction-modification system"/>
    <property type="evidence" value="ECO:0007669"/>
    <property type="project" value="UniProtKB-KW"/>
</dbReference>
<protein>
    <submittedName>
        <fullName evidence="6">Restriction endonuclease subunit S</fullName>
    </submittedName>
</protein>
<evidence type="ECO:0000256" key="2">
    <source>
        <dbReference type="ARBA" id="ARBA00022747"/>
    </source>
</evidence>
<dbReference type="Gene3D" id="3.90.220.20">
    <property type="entry name" value="DNA methylase specificity domains"/>
    <property type="match status" value="2"/>
</dbReference>
<feature type="domain" description="Type I restriction modification DNA specificity" evidence="5">
    <location>
        <begin position="241"/>
        <end position="369"/>
    </location>
</feature>
<dbReference type="InterPro" id="IPR052021">
    <property type="entry name" value="Type-I_RS_S_subunit"/>
</dbReference>
<proteinExistence type="inferred from homology"/>
<keyword evidence="6" id="KW-0255">Endonuclease</keyword>
<dbReference type="REBASE" id="383251">
    <property type="entry name" value="S2.Jar9157IIIP"/>
</dbReference>
<evidence type="ECO:0000313" key="6">
    <source>
        <dbReference type="EMBL" id="QII81047.1"/>
    </source>
</evidence>
<dbReference type="KEGG" id="jar:G7057_00205"/>
<organism evidence="6 7">
    <name type="scientific">Jeotgalibaca arthritidis</name>
    <dbReference type="NCBI Taxonomy" id="1868794"/>
    <lineage>
        <taxon>Bacteria</taxon>
        <taxon>Bacillati</taxon>
        <taxon>Bacillota</taxon>
        <taxon>Bacilli</taxon>
        <taxon>Lactobacillales</taxon>
        <taxon>Carnobacteriaceae</taxon>
        <taxon>Jeotgalibaca</taxon>
    </lineage>
</organism>
<feature type="domain" description="Type I restriction modification DNA specificity" evidence="5">
    <location>
        <begin position="2"/>
        <end position="169"/>
    </location>
</feature>
<keyword evidence="4" id="KW-0175">Coiled coil</keyword>
<dbReference type="GO" id="GO:0003677">
    <property type="term" value="F:DNA binding"/>
    <property type="evidence" value="ECO:0007669"/>
    <property type="project" value="UniProtKB-KW"/>
</dbReference>
<keyword evidence="6" id="KW-0378">Hydrolase</keyword>
<dbReference type="SUPFAM" id="SSF116734">
    <property type="entry name" value="DNA methylase specificity domain"/>
    <property type="match status" value="2"/>
</dbReference>
<dbReference type="CDD" id="cd17273">
    <property type="entry name" value="RMtype1_S_EcoJA69PI-TRD1-CR1_like"/>
    <property type="match status" value="1"/>
</dbReference>
<evidence type="ECO:0000256" key="1">
    <source>
        <dbReference type="ARBA" id="ARBA00010923"/>
    </source>
</evidence>
<dbReference type="PANTHER" id="PTHR30408:SF13">
    <property type="entry name" value="TYPE I RESTRICTION ENZYME HINDI SPECIFICITY SUBUNIT"/>
    <property type="match status" value="1"/>
</dbReference>
<accession>A0A6G7K729</accession>
<evidence type="ECO:0000259" key="5">
    <source>
        <dbReference type="Pfam" id="PF01420"/>
    </source>
</evidence>
<reference evidence="6 7" key="1">
    <citation type="journal article" date="2017" name="Int. J. Syst. Evol. Microbiol.">
        <title>Jeotgalibaca porci sp. nov. and Jeotgalibaca arthritidis sp. nov., isolated from pigs, and emended description of the genus Jeotgalibaca.</title>
        <authorList>
            <person name="Zamora L."/>
            <person name="Perez-Sancho M."/>
            <person name="Dominguez L."/>
            <person name="Fernandez-Garayzabal J.F."/>
            <person name="Vela A.I."/>
        </authorList>
    </citation>
    <scope>NUCLEOTIDE SEQUENCE [LARGE SCALE GENOMIC DNA]</scope>
    <source>
        <strain evidence="6 7">CECT 9157</strain>
    </source>
</reference>
<keyword evidence="6" id="KW-0540">Nuclease</keyword>
<sequence length="384" mass="43354">MGEVAEIVGGGTPSTGISEYWGGDIDWYSPAEIGNQIYVTESQKKITEFGLQKSSAKILPVGTVLFTSRAGIGNTAILAKQGSTNQGFQSILPRENILDSYFIFSRTNELKKYGEVTGAGSTFVEVSGKQMAQMPIRIPSFDEQRKIGTFFKQLDDTITLHQRKLEQLELLKRALLQKLFPKTGETVPELRFRGFNESWEQSKWIDTVDMSTNMVNPKTGEYDNLPHIGPGNIESFSGRLLDNVKSVKEDNLISGKFKFYSGDIIYGKINPQLAKYVHIDFEGLASADAYILNSKKGMVQEFLYTILQTKNFYNYSVSVSMRTGMPKINRDELNQYNFLSPSKSEEQIKLGDLFKKIDETIALHQRKINGYQQFKKSLLAKMFI</sequence>
<dbReference type="GO" id="GO:0004519">
    <property type="term" value="F:endonuclease activity"/>
    <property type="evidence" value="ECO:0007669"/>
    <property type="project" value="UniProtKB-KW"/>
</dbReference>
<dbReference type="PANTHER" id="PTHR30408">
    <property type="entry name" value="TYPE-1 RESTRICTION ENZYME ECOKI SPECIFICITY PROTEIN"/>
    <property type="match status" value="1"/>
</dbReference>
<keyword evidence="7" id="KW-1185">Reference proteome</keyword>
<evidence type="ECO:0000256" key="3">
    <source>
        <dbReference type="ARBA" id="ARBA00023125"/>
    </source>
</evidence>
<dbReference type="EMBL" id="CP049740">
    <property type="protein sequence ID" value="QII81047.1"/>
    <property type="molecule type" value="Genomic_DNA"/>
</dbReference>
<dbReference type="Gene3D" id="1.10.287.1120">
    <property type="entry name" value="Bipartite methylase S protein"/>
    <property type="match status" value="1"/>
</dbReference>
<name>A0A6G7K729_9LACT</name>
<feature type="coiled-coil region" evidence="4">
    <location>
        <begin position="151"/>
        <end position="178"/>
    </location>
</feature>
<keyword evidence="2" id="KW-0680">Restriction system</keyword>
<gene>
    <name evidence="6" type="ORF">G7057_00205</name>
</gene>
<evidence type="ECO:0000313" key="7">
    <source>
        <dbReference type="Proteomes" id="UP000501451"/>
    </source>
</evidence>